<proteinExistence type="predicted"/>
<dbReference type="AlphaFoldDB" id="A0AA36CXK5"/>
<feature type="signal peptide" evidence="1">
    <location>
        <begin position="1"/>
        <end position="18"/>
    </location>
</feature>
<keyword evidence="3" id="KW-1185">Reference proteome</keyword>
<feature type="non-terminal residue" evidence="2">
    <location>
        <position position="1"/>
    </location>
</feature>
<feature type="chain" id="PRO_5041257145" evidence="1">
    <location>
        <begin position="19"/>
        <end position="72"/>
    </location>
</feature>
<organism evidence="2 3">
    <name type="scientific">Mesorhabditis spiculigera</name>
    <dbReference type="NCBI Taxonomy" id="96644"/>
    <lineage>
        <taxon>Eukaryota</taxon>
        <taxon>Metazoa</taxon>
        <taxon>Ecdysozoa</taxon>
        <taxon>Nematoda</taxon>
        <taxon>Chromadorea</taxon>
        <taxon>Rhabditida</taxon>
        <taxon>Rhabditina</taxon>
        <taxon>Rhabditomorpha</taxon>
        <taxon>Rhabditoidea</taxon>
        <taxon>Rhabditidae</taxon>
        <taxon>Mesorhabditinae</taxon>
        <taxon>Mesorhabditis</taxon>
    </lineage>
</organism>
<keyword evidence="1" id="KW-0732">Signal</keyword>
<name>A0AA36CXK5_9BILA</name>
<evidence type="ECO:0000313" key="2">
    <source>
        <dbReference type="EMBL" id="CAJ0576804.1"/>
    </source>
</evidence>
<protein>
    <submittedName>
        <fullName evidence="2">Uncharacterized protein</fullName>
    </submittedName>
</protein>
<sequence length="72" mass="7589">MRFCLFVCLALLVATVSAKKAKDTPCSSTTECNAGLKCCTMCPADAACGPGTEFSPTCDDGPCESPNWLEFE</sequence>
<gene>
    <name evidence="2" type="ORF">MSPICULIGERA_LOCUS15090</name>
</gene>
<dbReference type="Proteomes" id="UP001177023">
    <property type="component" value="Unassembled WGS sequence"/>
</dbReference>
<evidence type="ECO:0000256" key="1">
    <source>
        <dbReference type="SAM" id="SignalP"/>
    </source>
</evidence>
<reference evidence="2" key="1">
    <citation type="submission" date="2023-06" db="EMBL/GenBank/DDBJ databases">
        <authorList>
            <person name="Delattre M."/>
        </authorList>
    </citation>
    <scope>NUCLEOTIDE SEQUENCE</scope>
    <source>
        <strain evidence="2">AF72</strain>
    </source>
</reference>
<evidence type="ECO:0000313" key="3">
    <source>
        <dbReference type="Proteomes" id="UP001177023"/>
    </source>
</evidence>
<comment type="caution">
    <text evidence="2">The sequence shown here is derived from an EMBL/GenBank/DDBJ whole genome shotgun (WGS) entry which is preliminary data.</text>
</comment>
<dbReference type="EMBL" id="CATQJA010002647">
    <property type="protein sequence ID" value="CAJ0576804.1"/>
    <property type="molecule type" value="Genomic_DNA"/>
</dbReference>
<accession>A0AA36CXK5</accession>